<reference evidence="16" key="2">
    <citation type="submission" date="2024-08" db="UniProtKB">
        <authorList>
            <consortium name="EnsemblMetazoa"/>
        </authorList>
    </citation>
    <scope>IDENTIFICATION</scope>
</reference>
<dbReference type="InterPro" id="IPR006674">
    <property type="entry name" value="HD_domain"/>
</dbReference>
<keyword evidence="11" id="KW-0378">Hydrolase</keyword>
<keyword evidence="17" id="KW-1185">Reference proteome</keyword>
<dbReference type="Proteomes" id="UP000019118">
    <property type="component" value="Unassembled WGS sequence"/>
</dbReference>
<evidence type="ECO:0000256" key="5">
    <source>
        <dbReference type="ARBA" id="ARBA00004074"/>
    </source>
</evidence>
<evidence type="ECO:0000256" key="6">
    <source>
        <dbReference type="ARBA" id="ARBA00009999"/>
    </source>
</evidence>
<keyword evidence="12" id="KW-0460">Magnesium</keyword>
<evidence type="ECO:0000256" key="7">
    <source>
        <dbReference type="ARBA" id="ARBA00011738"/>
    </source>
</evidence>
<reference evidence="15 17" key="1">
    <citation type="journal article" date="2013" name="Genome Biol.">
        <title>Draft genome of the mountain pine beetle, Dendroctonus ponderosae Hopkins, a major forest pest.</title>
        <authorList>
            <person name="Keeling C.I."/>
            <person name="Yuen M.M."/>
            <person name="Liao N.Y."/>
            <person name="Docking T.R."/>
            <person name="Chan S.K."/>
            <person name="Taylor G.A."/>
            <person name="Palmquist D.L."/>
            <person name="Jackman S.D."/>
            <person name="Nguyen A."/>
            <person name="Li M."/>
            <person name="Henderson H."/>
            <person name="Janes J.K."/>
            <person name="Zhao Y."/>
            <person name="Pandoh P."/>
            <person name="Moore R."/>
            <person name="Sperling F.A."/>
            <person name="Huber D.P."/>
            <person name="Birol I."/>
            <person name="Jones S.J."/>
            <person name="Bohlmann J."/>
        </authorList>
    </citation>
    <scope>NUCLEOTIDE SEQUENCE</scope>
</reference>
<dbReference type="SUPFAM" id="SSF109604">
    <property type="entry name" value="HD-domain/PDEase-like"/>
    <property type="match status" value="1"/>
</dbReference>
<dbReference type="GO" id="GO:0002953">
    <property type="term" value="F:5'-deoxynucleotidase activity"/>
    <property type="evidence" value="ECO:0007669"/>
    <property type="project" value="UniProtKB-EC"/>
</dbReference>
<evidence type="ECO:0000256" key="12">
    <source>
        <dbReference type="ARBA" id="ARBA00022842"/>
    </source>
</evidence>
<dbReference type="GO" id="GO:0005737">
    <property type="term" value="C:cytoplasm"/>
    <property type="evidence" value="ECO:0007669"/>
    <property type="project" value="TreeGrafter"/>
</dbReference>
<evidence type="ECO:0000313" key="17">
    <source>
        <dbReference type="Proteomes" id="UP000019118"/>
    </source>
</evidence>
<dbReference type="Gene3D" id="1.10.3210.10">
    <property type="entry name" value="Hypothetical protein af1432"/>
    <property type="match status" value="1"/>
</dbReference>
<evidence type="ECO:0000313" key="16">
    <source>
        <dbReference type="EnsemblMetazoa" id="XP_019758042.1"/>
    </source>
</evidence>
<evidence type="ECO:0000256" key="10">
    <source>
        <dbReference type="ARBA" id="ARBA00022723"/>
    </source>
</evidence>
<comment type="cofactor">
    <cofactor evidence="4">
        <name>Mg(2+)</name>
        <dbReference type="ChEBI" id="CHEBI:18420"/>
    </cofactor>
</comment>
<protein>
    <recommendedName>
        <fullName evidence="9">5'-deoxynucleotidase HDDC2</fullName>
        <ecNumber evidence="8">3.1.3.89</ecNumber>
    </recommendedName>
    <alternativeName>
        <fullName evidence="13">HD domain-containing protein 2</fullName>
    </alternativeName>
</protein>
<gene>
    <name evidence="16" type="primary">109536317</name>
    <name evidence="15" type="ORF">YQE_05412</name>
</gene>
<comment type="cofactor">
    <cofactor evidence="2">
        <name>Mn(2+)</name>
        <dbReference type="ChEBI" id="CHEBI:29035"/>
    </cofactor>
</comment>
<evidence type="ECO:0000313" key="15">
    <source>
        <dbReference type="EMBL" id="ENN78261.1"/>
    </source>
</evidence>
<comment type="similarity">
    <text evidence="6">Belongs to the HDDC2 family.</text>
</comment>
<evidence type="ECO:0000256" key="1">
    <source>
        <dbReference type="ARBA" id="ARBA00001638"/>
    </source>
</evidence>
<proteinExistence type="inferred from homology"/>
<feature type="non-terminal residue" evidence="15">
    <location>
        <position position="1"/>
    </location>
</feature>
<dbReference type="KEGG" id="dpa:109536317"/>
<dbReference type="Pfam" id="PF13023">
    <property type="entry name" value="HD_3"/>
    <property type="match status" value="1"/>
</dbReference>
<evidence type="ECO:0000256" key="13">
    <source>
        <dbReference type="ARBA" id="ARBA00032735"/>
    </source>
</evidence>
<evidence type="ECO:0000256" key="3">
    <source>
        <dbReference type="ARBA" id="ARBA00001941"/>
    </source>
</evidence>
<dbReference type="GO" id="GO:0009159">
    <property type="term" value="P:deoxyribonucleoside monophosphate catabolic process"/>
    <property type="evidence" value="ECO:0007669"/>
    <property type="project" value="UniProtKB-ARBA"/>
</dbReference>
<evidence type="ECO:0000256" key="4">
    <source>
        <dbReference type="ARBA" id="ARBA00001946"/>
    </source>
</evidence>
<evidence type="ECO:0000256" key="8">
    <source>
        <dbReference type="ARBA" id="ARBA00012964"/>
    </source>
</evidence>
<keyword evidence="10" id="KW-0479">Metal-binding</keyword>
<dbReference type="PANTHER" id="PTHR11845:SF13">
    <property type="entry name" value="5'-DEOXYNUCLEOTIDASE HDDC2"/>
    <property type="match status" value="1"/>
</dbReference>
<name>N6UCA3_DENPD</name>
<dbReference type="FunFam" id="1.10.3210.10:FF:000011">
    <property type="entry name" value="HD domain-containing protein 2"/>
    <property type="match status" value="1"/>
</dbReference>
<feature type="domain" description="HD/PDEase" evidence="14">
    <location>
        <begin position="34"/>
        <end position="149"/>
    </location>
</feature>
<dbReference type="EnsemblMetazoa" id="XM_019902483.1">
    <property type="protein sequence ID" value="XP_019758042.1"/>
    <property type="gene ID" value="LOC109536317"/>
</dbReference>
<comment type="subunit">
    <text evidence="7">Homodimer.</text>
</comment>
<dbReference type="PANTHER" id="PTHR11845">
    <property type="entry name" value="5'-DEOXYNUCLEOTIDASE HDDC2"/>
    <property type="match status" value="1"/>
</dbReference>
<sequence>MDSLNPTEVLKFLEFVNDLKHLPRRGWIFSKIKDHETISGHMYAMALMTFLLGNDSKLDRIKCLQLSLVHDLSEAVVTDLTPHDNVPEDVKHQLEDEAMKKITSHIGSAGSQIYDLYKEYESKATPEAKFVKDLDRFDLLFTAANYEKRDNHPQKCQEYFDALNGKFEHPFIKKLVDTLEEQRKGDASCNGPTKETA</sequence>
<evidence type="ECO:0000256" key="2">
    <source>
        <dbReference type="ARBA" id="ARBA00001936"/>
    </source>
</evidence>
<evidence type="ECO:0000256" key="9">
    <source>
        <dbReference type="ARBA" id="ARBA00015933"/>
    </source>
</evidence>
<dbReference type="EC" id="3.1.3.89" evidence="8"/>
<dbReference type="InterPro" id="IPR003607">
    <property type="entry name" value="HD/PDEase_dom"/>
</dbReference>
<organism evidence="15">
    <name type="scientific">Dendroctonus ponderosae</name>
    <name type="common">Mountain pine beetle</name>
    <dbReference type="NCBI Taxonomy" id="77166"/>
    <lineage>
        <taxon>Eukaryota</taxon>
        <taxon>Metazoa</taxon>
        <taxon>Ecdysozoa</taxon>
        <taxon>Arthropoda</taxon>
        <taxon>Hexapoda</taxon>
        <taxon>Insecta</taxon>
        <taxon>Pterygota</taxon>
        <taxon>Neoptera</taxon>
        <taxon>Endopterygota</taxon>
        <taxon>Coleoptera</taxon>
        <taxon>Polyphaga</taxon>
        <taxon>Cucujiformia</taxon>
        <taxon>Curculionidae</taxon>
        <taxon>Scolytinae</taxon>
        <taxon>Dendroctonus</taxon>
    </lineage>
</organism>
<evidence type="ECO:0000259" key="14">
    <source>
        <dbReference type="SMART" id="SM00471"/>
    </source>
</evidence>
<dbReference type="AlphaFoldDB" id="N6UCA3"/>
<dbReference type="OrthoDB" id="10254258at2759"/>
<evidence type="ECO:0000256" key="11">
    <source>
        <dbReference type="ARBA" id="ARBA00022801"/>
    </source>
</evidence>
<comment type="catalytic activity">
    <reaction evidence="1">
        <text>a 2'-deoxyribonucleoside 5'-phosphate + H2O = a 2'-deoxyribonucleoside + phosphate</text>
        <dbReference type="Rhea" id="RHEA:36167"/>
        <dbReference type="ChEBI" id="CHEBI:15377"/>
        <dbReference type="ChEBI" id="CHEBI:18274"/>
        <dbReference type="ChEBI" id="CHEBI:43474"/>
        <dbReference type="ChEBI" id="CHEBI:65317"/>
        <dbReference type="EC" id="3.1.3.89"/>
    </reaction>
</comment>
<comment type="function">
    <text evidence="5">Catalyzes the dephosphorylation of the nucleoside 5'-monophosphates deoxyadenosine monophosphate (dAMP), deoxycytidine monophosphate (dCMP), deoxyguanosine monophosphate (dGMP) and deoxythymidine monophosphate (dTMP).</text>
</comment>
<dbReference type="InterPro" id="IPR039356">
    <property type="entry name" value="YfbR/HDDC2"/>
</dbReference>
<accession>N6UCA3</accession>
<dbReference type="HOGENOM" id="CLU_039453_2_1_1"/>
<dbReference type="GO" id="GO:0046872">
    <property type="term" value="F:metal ion binding"/>
    <property type="evidence" value="ECO:0007669"/>
    <property type="project" value="UniProtKB-KW"/>
</dbReference>
<dbReference type="SMART" id="SM00471">
    <property type="entry name" value="HDc"/>
    <property type="match status" value="1"/>
</dbReference>
<dbReference type="OMA" id="TWRLCLM"/>
<comment type="cofactor">
    <cofactor evidence="3">
        <name>Co(2+)</name>
        <dbReference type="ChEBI" id="CHEBI:48828"/>
    </cofactor>
</comment>
<dbReference type="EMBL" id="KB740923">
    <property type="protein sequence ID" value="ENN78261.1"/>
    <property type="molecule type" value="Genomic_DNA"/>
</dbReference>